<feature type="compositionally biased region" description="Basic and acidic residues" evidence="1">
    <location>
        <begin position="14"/>
        <end position="39"/>
    </location>
</feature>
<feature type="region of interest" description="Disordered" evidence="1">
    <location>
        <begin position="1"/>
        <end position="137"/>
    </location>
</feature>
<organism evidence="2 3">
    <name type="scientific">Embleya hyalina</name>
    <dbReference type="NCBI Taxonomy" id="516124"/>
    <lineage>
        <taxon>Bacteria</taxon>
        <taxon>Bacillati</taxon>
        <taxon>Actinomycetota</taxon>
        <taxon>Actinomycetes</taxon>
        <taxon>Kitasatosporales</taxon>
        <taxon>Streptomycetaceae</taxon>
        <taxon>Embleya</taxon>
    </lineage>
</organism>
<feature type="compositionally biased region" description="Pro residues" evidence="1">
    <location>
        <begin position="109"/>
        <end position="118"/>
    </location>
</feature>
<evidence type="ECO:0000256" key="1">
    <source>
        <dbReference type="SAM" id="MobiDB-lite"/>
    </source>
</evidence>
<gene>
    <name evidence="2" type="ORF">EHYA_10028</name>
</gene>
<accession>A0A401Z5X1</accession>
<sequence length="289" mass="32264">MYEYEGSRAAATERAVDPIERAPAGERWHTHPRTPDPSDQKSGPSPRAARTARRDSSRPAAGATPRRRPGRPRSTARRTPRPRPARRPAPRSRCRRSFRVTRCRATRPGPTPPAPPRGAPCRRARSPRLRRRGRGETERAQLLALRRVQPVPPGSLASLGLLGRYSAVWVRCRCHPRRVRRDARAHRRSAAGPPSAPEHLVAGVAAVLRSGALTWDAVALEARKAAEADTTAPMKPEPPAMNRAAVFSLAERRQARLPPDTRPLPWVAHYDQLLRRRRRDRPTPEGDKP</sequence>
<dbReference type="AlphaFoldDB" id="A0A401Z5X1"/>
<dbReference type="EMBL" id="BIFH01000060">
    <property type="protein sequence ID" value="GCE02251.1"/>
    <property type="molecule type" value="Genomic_DNA"/>
</dbReference>
<feature type="compositionally biased region" description="Basic residues" evidence="1">
    <location>
        <begin position="65"/>
        <end position="105"/>
    </location>
</feature>
<comment type="caution">
    <text evidence="2">The sequence shown here is derived from an EMBL/GenBank/DDBJ whole genome shotgun (WGS) entry which is preliminary data.</text>
</comment>
<name>A0A401Z5X1_9ACTN</name>
<dbReference type="Proteomes" id="UP000286931">
    <property type="component" value="Unassembled WGS sequence"/>
</dbReference>
<evidence type="ECO:0000313" key="2">
    <source>
        <dbReference type="EMBL" id="GCE02251.1"/>
    </source>
</evidence>
<keyword evidence="3" id="KW-1185">Reference proteome</keyword>
<reference evidence="2 3" key="1">
    <citation type="submission" date="2018-12" db="EMBL/GenBank/DDBJ databases">
        <title>Draft genome sequence of Embleya hyalina NBRC 13850T.</title>
        <authorList>
            <person name="Komaki H."/>
            <person name="Hosoyama A."/>
            <person name="Kimura A."/>
            <person name="Ichikawa N."/>
            <person name="Tamura T."/>
        </authorList>
    </citation>
    <scope>NUCLEOTIDE SEQUENCE [LARGE SCALE GENOMIC DNA]</scope>
    <source>
        <strain evidence="2 3">NBRC 13850</strain>
    </source>
</reference>
<feature type="compositionally biased region" description="Basic residues" evidence="1">
    <location>
        <begin position="120"/>
        <end position="133"/>
    </location>
</feature>
<evidence type="ECO:0000313" key="3">
    <source>
        <dbReference type="Proteomes" id="UP000286931"/>
    </source>
</evidence>
<protein>
    <submittedName>
        <fullName evidence="2">Uncharacterized protein</fullName>
    </submittedName>
</protein>
<proteinExistence type="predicted"/>